<dbReference type="InterPro" id="IPR020798">
    <property type="entry name" value="Ribosomal_uL16_CS"/>
</dbReference>
<evidence type="ECO:0000313" key="4">
    <source>
        <dbReference type="EMBL" id="CUV03742.1"/>
    </source>
</evidence>
<gene>
    <name evidence="4" type="ORF">MGWOODY_Clf898</name>
</gene>
<dbReference type="GO" id="GO:0005840">
    <property type="term" value="C:ribosome"/>
    <property type="evidence" value="ECO:0007669"/>
    <property type="project" value="UniProtKB-KW"/>
</dbReference>
<dbReference type="CDD" id="cd01433">
    <property type="entry name" value="Ribosomal_L16_L10e"/>
    <property type="match status" value="1"/>
</dbReference>
<accession>A0A160VBU4</accession>
<proteinExistence type="inferred from homology"/>
<evidence type="ECO:0000256" key="3">
    <source>
        <dbReference type="ARBA" id="ARBA00023274"/>
    </source>
</evidence>
<dbReference type="InterPro" id="IPR047873">
    <property type="entry name" value="Ribosomal_uL16"/>
</dbReference>
<dbReference type="GO" id="GO:1990904">
    <property type="term" value="C:ribonucleoprotein complex"/>
    <property type="evidence" value="ECO:0007669"/>
    <property type="project" value="UniProtKB-KW"/>
</dbReference>
<dbReference type="InterPro" id="IPR016180">
    <property type="entry name" value="Ribosomal_uL16_dom"/>
</dbReference>
<reference evidence="4" key="1">
    <citation type="submission" date="2015-10" db="EMBL/GenBank/DDBJ databases">
        <authorList>
            <person name="Gilbert D.G."/>
        </authorList>
    </citation>
    <scope>NUCLEOTIDE SEQUENCE</scope>
</reference>
<dbReference type="PANTHER" id="PTHR12220:SF13">
    <property type="entry name" value="LARGE RIBOSOMAL SUBUNIT PROTEIN UL16M"/>
    <property type="match status" value="1"/>
</dbReference>
<dbReference type="PANTHER" id="PTHR12220">
    <property type="entry name" value="50S/60S RIBOSOMAL PROTEIN L16"/>
    <property type="match status" value="1"/>
</dbReference>
<dbReference type="GO" id="GO:0006412">
    <property type="term" value="P:translation"/>
    <property type="evidence" value="ECO:0007669"/>
    <property type="project" value="InterPro"/>
</dbReference>
<evidence type="ECO:0000256" key="1">
    <source>
        <dbReference type="ARBA" id="ARBA00008931"/>
    </source>
</evidence>
<dbReference type="EMBL" id="FAXA01000469">
    <property type="protein sequence ID" value="CUV03742.1"/>
    <property type="molecule type" value="Genomic_DNA"/>
</dbReference>
<evidence type="ECO:0000256" key="2">
    <source>
        <dbReference type="ARBA" id="ARBA00022980"/>
    </source>
</evidence>
<keyword evidence="2 4" id="KW-0689">Ribosomal protein</keyword>
<dbReference type="GO" id="GO:0003735">
    <property type="term" value="F:structural constituent of ribosome"/>
    <property type="evidence" value="ECO:0007669"/>
    <property type="project" value="InterPro"/>
</dbReference>
<dbReference type="FunFam" id="3.90.1170.10:FF:000001">
    <property type="entry name" value="50S ribosomal protein L16"/>
    <property type="match status" value="1"/>
</dbReference>
<name>A0A160VBU4_9ZZZZ</name>
<dbReference type="NCBIfam" id="TIGR01164">
    <property type="entry name" value="rplP_bact"/>
    <property type="match status" value="1"/>
</dbReference>
<dbReference type="InterPro" id="IPR000114">
    <property type="entry name" value="Ribosomal_uL16_bact-type"/>
</dbReference>
<sequence length="134" mass="14523">MFRGRRKGAATTGSTVSFGEFGLKAMEADWITARQIEASRIAVTRHLRRGGQVWVRVFPDKSVSKKPAEVRMGGGKAAVDHWVAVVRPGKIMFEVAGVPAADAIRALKLAAHKLPIPTKVVQRDRIAVMLGHSA</sequence>
<dbReference type="Pfam" id="PF00252">
    <property type="entry name" value="Ribosomal_L16"/>
    <property type="match status" value="1"/>
</dbReference>
<dbReference type="InterPro" id="IPR036920">
    <property type="entry name" value="Ribosomal_uL16_sf"/>
</dbReference>
<dbReference type="PROSITE" id="PS00586">
    <property type="entry name" value="RIBOSOMAL_L16_1"/>
    <property type="match status" value="1"/>
</dbReference>
<dbReference type="AlphaFoldDB" id="A0A160VBU4"/>
<dbReference type="GO" id="GO:0019843">
    <property type="term" value="F:rRNA binding"/>
    <property type="evidence" value="ECO:0007669"/>
    <property type="project" value="InterPro"/>
</dbReference>
<dbReference type="SUPFAM" id="SSF54686">
    <property type="entry name" value="Ribosomal protein L16p/L10e"/>
    <property type="match status" value="1"/>
</dbReference>
<organism evidence="4">
    <name type="scientific">hydrothermal vent metagenome</name>
    <dbReference type="NCBI Taxonomy" id="652676"/>
    <lineage>
        <taxon>unclassified sequences</taxon>
        <taxon>metagenomes</taxon>
        <taxon>ecological metagenomes</taxon>
    </lineage>
</organism>
<keyword evidence="3" id="KW-0687">Ribonucleoprotein</keyword>
<dbReference type="Gene3D" id="3.90.1170.10">
    <property type="entry name" value="Ribosomal protein L10e/L16"/>
    <property type="match status" value="1"/>
</dbReference>
<comment type="similarity">
    <text evidence="1">Belongs to the universal ribosomal protein uL16 family.</text>
</comment>
<dbReference type="PRINTS" id="PR00060">
    <property type="entry name" value="RIBOSOMALL16"/>
</dbReference>
<protein>
    <submittedName>
        <fullName evidence="4">LSU ribosomal protein L16p (L10e)</fullName>
    </submittedName>
</protein>